<dbReference type="Proteomes" id="UP000186547">
    <property type="component" value="Chromosome"/>
</dbReference>
<reference evidence="7 10" key="1">
    <citation type="journal article" date="2011" name="J. Bacteriol.">
        <title>Genome sequence of Halobiforma lacisalsi AJ5, an extremely halophilic archaeon which harbors a bop gene.</title>
        <authorList>
            <person name="Jiang X."/>
            <person name="Wang S."/>
            <person name="Cheng H."/>
            <person name="Huo Y."/>
            <person name="Zhang X."/>
            <person name="Zhu X."/>
            <person name="Han X."/>
            <person name="Ni P."/>
            <person name="Wu M."/>
        </authorList>
    </citation>
    <scope>NUCLEOTIDE SEQUENCE [LARGE SCALE GENOMIC DNA]</scope>
    <source>
        <strain evidence="7 10">AJ5</strain>
    </source>
</reference>
<dbReference type="InterPro" id="IPR027417">
    <property type="entry name" value="P-loop_NTPase"/>
</dbReference>
<keyword evidence="6" id="KW-0472">Membrane</keyword>
<evidence type="ECO:0000256" key="4">
    <source>
        <dbReference type="ARBA" id="ARBA00022692"/>
    </source>
</evidence>
<dbReference type="EMBL" id="AOLZ01000056">
    <property type="protein sequence ID" value="EMA30873.1"/>
    <property type="molecule type" value="Genomic_DNA"/>
</dbReference>
<keyword evidence="4" id="KW-0812">Transmembrane</keyword>
<dbReference type="GO" id="GO:0005886">
    <property type="term" value="C:plasma membrane"/>
    <property type="evidence" value="ECO:0007669"/>
    <property type="project" value="UniProtKB-SubCell"/>
</dbReference>
<dbReference type="SUPFAM" id="SSF161098">
    <property type="entry name" value="MetI-like"/>
    <property type="match status" value="1"/>
</dbReference>
<dbReference type="InterPro" id="IPR035906">
    <property type="entry name" value="MetI-like_sf"/>
</dbReference>
<keyword evidence="9" id="KW-1185">Reference proteome</keyword>
<proteinExistence type="predicted"/>
<gene>
    <name evidence="8" type="ORF">C445_16241</name>
    <name evidence="7" type="ORF">CHINAEXTREME_16630</name>
</gene>
<evidence type="ECO:0000313" key="7">
    <source>
        <dbReference type="EMBL" id="APW99296.1"/>
    </source>
</evidence>
<evidence type="ECO:0000256" key="1">
    <source>
        <dbReference type="ARBA" id="ARBA00004651"/>
    </source>
</evidence>
<evidence type="ECO:0000313" key="8">
    <source>
        <dbReference type="EMBL" id="EMA30873.1"/>
    </source>
</evidence>
<dbReference type="AlphaFoldDB" id="M0LCN0"/>
<comment type="subcellular location">
    <subcellularLocation>
        <location evidence="1">Cell membrane</location>
        <topology evidence="1">Multi-pass membrane protein</topology>
    </subcellularLocation>
</comment>
<reference evidence="7" key="3">
    <citation type="submission" date="2017-01" db="EMBL/GenBank/DDBJ databases">
        <authorList>
            <person name="Mah S.A."/>
            <person name="Swanson W.J."/>
            <person name="Moy G.W."/>
            <person name="Vacquier V.D."/>
        </authorList>
    </citation>
    <scope>NUCLEOTIDE SEQUENCE</scope>
    <source>
        <strain evidence="7">AJ5</strain>
    </source>
</reference>
<dbReference type="EMBL" id="CP019285">
    <property type="protein sequence ID" value="APW99296.1"/>
    <property type="molecule type" value="Genomic_DNA"/>
</dbReference>
<organism evidence="8 9">
    <name type="scientific">Natronobacterium lacisalsi AJ5</name>
    <dbReference type="NCBI Taxonomy" id="358396"/>
    <lineage>
        <taxon>Archaea</taxon>
        <taxon>Methanobacteriati</taxon>
        <taxon>Methanobacteriota</taxon>
        <taxon>Stenosarchaea group</taxon>
        <taxon>Halobacteria</taxon>
        <taxon>Halobacteriales</taxon>
        <taxon>Natrialbaceae</taxon>
        <taxon>Natronobacterium</taxon>
    </lineage>
</organism>
<dbReference type="STRING" id="358396.CHINAEXTREME_16630"/>
<keyword evidence="5" id="KW-1133">Transmembrane helix</keyword>
<evidence type="ECO:0000256" key="2">
    <source>
        <dbReference type="ARBA" id="ARBA00022448"/>
    </source>
</evidence>
<dbReference type="Proteomes" id="UP000011555">
    <property type="component" value="Unassembled WGS sequence"/>
</dbReference>
<dbReference type="KEGG" id="hlc:CHINAEXTREME16630"/>
<dbReference type="eggNOG" id="arCOG00169">
    <property type="taxonomic scope" value="Archaea"/>
</dbReference>
<accession>M0LCN0</accession>
<evidence type="ECO:0000256" key="5">
    <source>
        <dbReference type="ARBA" id="ARBA00022989"/>
    </source>
</evidence>
<keyword evidence="2" id="KW-0813">Transport</keyword>
<dbReference type="SUPFAM" id="SSF52540">
    <property type="entry name" value="P-loop containing nucleoside triphosphate hydrolases"/>
    <property type="match status" value="1"/>
</dbReference>
<evidence type="ECO:0000256" key="3">
    <source>
        <dbReference type="ARBA" id="ARBA00022475"/>
    </source>
</evidence>
<keyword evidence="3" id="KW-1003">Cell membrane</keyword>
<evidence type="ECO:0000256" key="6">
    <source>
        <dbReference type="ARBA" id="ARBA00023136"/>
    </source>
</evidence>
<evidence type="ECO:0000313" key="9">
    <source>
        <dbReference type="Proteomes" id="UP000011555"/>
    </source>
</evidence>
<dbReference type="PANTHER" id="PTHR30151:SF38">
    <property type="entry name" value="ALIPHATIC SULFONATES TRANSPORT PERMEASE PROTEIN SSUC-RELATED"/>
    <property type="match status" value="1"/>
</dbReference>
<evidence type="ECO:0000313" key="10">
    <source>
        <dbReference type="Proteomes" id="UP000186547"/>
    </source>
</evidence>
<reference evidence="8 9" key="2">
    <citation type="journal article" date="2014" name="PLoS Genet.">
        <title>Phylogenetically driven sequencing of extremely halophilic archaea reveals strategies for static and dynamic osmo-response.</title>
        <authorList>
            <person name="Becker E.A."/>
            <person name="Seitzer P.M."/>
            <person name="Tritt A."/>
            <person name="Larsen D."/>
            <person name="Krusor M."/>
            <person name="Yao A.I."/>
            <person name="Wu D."/>
            <person name="Madern D."/>
            <person name="Eisen J.A."/>
            <person name="Darling A.E."/>
            <person name="Facciotti M.T."/>
        </authorList>
    </citation>
    <scope>NUCLEOTIDE SEQUENCE [LARGE SCALE GENOMIC DNA]</scope>
    <source>
        <strain evidence="8 9">AJ5</strain>
    </source>
</reference>
<sequence>MKNIPSLAWVPLFLLWFGIGEDVKVTLIALGAFLPVYLNFSTGIRDVDRDLLEVRERLEQTTVLATHDVEETTSLADHVVVLDDQPGSVER</sequence>
<protein>
    <submittedName>
        <fullName evidence="8">ABC transporter</fullName>
    </submittedName>
</protein>
<name>M0LCN0_NATLA</name>
<dbReference type="PANTHER" id="PTHR30151">
    <property type="entry name" value="ALKANE SULFONATE ABC TRANSPORTER-RELATED, MEMBRANE SUBUNIT"/>
    <property type="match status" value="1"/>
</dbReference>